<gene>
    <name evidence="1" type="ORF">BDN72DRAFT_423515</name>
</gene>
<dbReference type="Proteomes" id="UP000308600">
    <property type="component" value="Unassembled WGS sequence"/>
</dbReference>
<accession>A0ACD3A873</accession>
<organism evidence="1 2">
    <name type="scientific">Pluteus cervinus</name>
    <dbReference type="NCBI Taxonomy" id="181527"/>
    <lineage>
        <taxon>Eukaryota</taxon>
        <taxon>Fungi</taxon>
        <taxon>Dikarya</taxon>
        <taxon>Basidiomycota</taxon>
        <taxon>Agaricomycotina</taxon>
        <taxon>Agaricomycetes</taxon>
        <taxon>Agaricomycetidae</taxon>
        <taxon>Agaricales</taxon>
        <taxon>Pluteineae</taxon>
        <taxon>Pluteaceae</taxon>
        <taxon>Pluteus</taxon>
    </lineage>
</organism>
<proteinExistence type="predicted"/>
<dbReference type="EMBL" id="ML208625">
    <property type="protein sequence ID" value="TFK61839.1"/>
    <property type="molecule type" value="Genomic_DNA"/>
</dbReference>
<evidence type="ECO:0000313" key="2">
    <source>
        <dbReference type="Proteomes" id="UP000308600"/>
    </source>
</evidence>
<name>A0ACD3A873_9AGAR</name>
<evidence type="ECO:0000313" key="1">
    <source>
        <dbReference type="EMBL" id="TFK61839.1"/>
    </source>
</evidence>
<sequence length="182" mass="20842">MAGQLGICWITAKMAVDTCLLILSHTNAKEAADAVVRHAEGCRQWACDRFEEVLENQLGMVQKCYLSATSHSVLSWILTRVCDRTFQHRLVILFGIRSDDGRPLFLSFHYSTSLTLHLAFNRCVPHLITTARSRCATLLLSERKELREWRHHPFRMNCPFTLNYAWFRSIPKNGSNTGTETS</sequence>
<keyword evidence="2" id="KW-1185">Reference proteome</keyword>
<reference evidence="1 2" key="1">
    <citation type="journal article" date="2019" name="Nat. Ecol. Evol.">
        <title>Megaphylogeny resolves global patterns of mushroom evolution.</title>
        <authorList>
            <person name="Varga T."/>
            <person name="Krizsan K."/>
            <person name="Foldi C."/>
            <person name="Dima B."/>
            <person name="Sanchez-Garcia M."/>
            <person name="Sanchez-Ramirez S."/>
            <person name="Szollosi G.J."/>
            <person name="Szarkandi J.G."/>
            <person name="Papp V."/>
            <person name="Albert L."/>
            <person name="Andreopoulos W."/>
            <person name="Angelini C."/>
            <person name="Antonin V."/>
            <person name="Barry K.W."/>
            <person name="Bougher N.L."/>
            <person name="Buchanan P."/>
            <person name="Buyck B."/>
            <person name="Bense V."/>
            <person name="Catcheside P."/>
            <person name="Chovatia M."/>
            <person name="Cooper J."/>
            <person name="Damon W."/>
            <person name="Desjardin D."/>
            <person name="Finy P."/>
            <person name="Geml J."/>
            <person name="Haridas S."/>
            <person name="Hughes K."/>
            <person name="Justo A."/>
            <person name="Karasinski D."/>
            <person name="Kautmanova I."/>
            <person name="Kiss B."/>
            <person name="Kocsube S."/>
            <person name="Kotiranta H."/>
            <person name="LaButti K.M."/>
            <person name="Lechner B.E."/>
            <person name="Liimatainen K."/>
            <person name="Lipzen A."/>
            <person name="Lukacs Z."/>
            <person name="Mihaltcheva S."/>
            <person name="Morgado L.N."/>
            <person name="Niskanen T."/>
            <person name="Noordeloos M.E."/>
            <person name="Ohm R.A."/>
            <person name="Ortiz-Santana B."/>
            <person name="Ovrebo C."/>
            <person name="Racz N."/>
            <person name="Riley R."/>
            <person name="Savchenko A."/>
            <person name="Shiryaev A."/>
            <person name="Soop K."/>
            <person name="Spirin V."/>
            <person name="Szebenyi C."/>
            <person name="Tomsovsky M."/>
            <person name="Tulloss R.E."/>
            <person name="Uehling J."/>
            <person name="Grigoriev I.V."/>
            <person name="Vagvolgyi C."/>
            <person name="Papp T."/>
            <person name="Martin F.M."/>
            <person name="Miettinen O."/>
            <person name="Hibbett D.S."/>
            <person name="Nagy L.G."/>
        </authorList>
    </citation>
    <scope>NUCLEOTIDE SEQUENCE [LARGE SCALE GENOMIC DNA]</scope>
    <source>
        <strain evidence="1 2">NL-1719</strain>
    </source>
</reference>
<protein>
    <submittedName>
        <fullName evidence="1">Uncharacterized protein</fullName>
    </submittedName>
</protein>